<keyword evidence="3" id="KW-1185">Reference proteome</keyword>
<protein>
    <submittedName>
        <fullName evidence="2">Uncharacterized protein</fullName>
    </submittedName>
</protein>
<sequence>MNLKTTNIYASTSRTPTGDSTPSHYDQPNLNNDVQTDIYYGKLAFNHDISVYFHSLCSEACRNQLKMKYGIADLALLQEVLRLVDGHIDEMQSAAFMPQISLTPRQNKRKRTAREEVPQDSTKANSGLSSPRSTDTKRANIEYGIERDTAPNTPKRNLSLYRTDRSPMSATPFDLLLIKHDDMAVPDSPRTPTKKPGLKEIPSKGNLGVLSTSNVLSSQESTISAVTIISDDEEDGIIPVKEPMKEMFNLLKELNGYRRKLSITLGRLPEEILPLRTLKQLSTQPPSGTFSNSGLTTVFMLYSDYKAYQRILADTSGIPESEIEERKAYVLEKWTETGSKFFAICMQFRTREQASESVLTESTSISGTAATFRKMIATHGHTRDKTIDLSQYSFTAS</sequence>
<reference evidence="2" key="2">
    <citation type="journal article" date="2023" name="Proc. Natl. Acad. Sci. U.S.A.">
        <title>A global phylogenomic analysis of the shiitake genus Lentinula.</title>
        <authorList>
            <person name="Sierra-Patev S."/>
            <person name="Min B."/>
            <person name="Naranjo-Ortiz M."/>
            <person name="Looney B."/>
            <person name="Konkel Z."/>
            <person name="Slot J.C."/>
            <person name="Sakamoto Y."/>
            <person name="Steenwyk J.L."/>
            <person name="Rokas A."/>
            <person name="Carro J."/>
            <person name="Camarero S."/>
            <person name="Ferreira P."/>
            <person name="Molpeceres G."/>
            <person name="Ruiz-Duenas F.J."/>
            <person name="Serrano A."/>
            <person name="Henrissat B."/>
            <person name="Drula E."/>
            <person name="Hughes K.W."/>
            <person name="Mata J.L."/>
            <person name="Ishikawa N.K."/>
            <person name="Vargas-Isla R."/>
            <person name="Ushijima S."/>
            <person name="Smith C.A."/>
            <person name="Donoghue J."/>
            <person name="Ahrendt S."/>
            <person name="Andreopoulos W."/>
            <person name="He G."/>
            <person name="LaButti K."/>
            <person name="Lipzen A."/>
            <person name="Ng V."/>
            <person name="Riley R."/>
            <person name="Sandor L."/>
            <person name="Barry K."/>
            <person name="Martinez A.T."/>
            <person name="Xiao Y."/>
            <person name="Gibbons J.G."/>
            <person name="Terashima K."/>
            <person name="Grigoriev I.V."/>
            <person name="Hibbett D."/>
        </authorList>
    </citation>
    <scope>NUCLEOTIDE SEQUENCE</scope>
    <source>
        <strain evidence="2">ET3784</strain>
    </source>
</reference>
<proteinExistence type="predicted"/>
<gene>
    <name evidence="2" type="ORF">DFJ43DRAFT_264251</name>
</gene>
<evidence type="ECO:0000313" key="2">
    <source>
        <dbReference type="EMBL" id="KAJ3737443.1"/>
    </source>
</evidence>
<accession>A0AA38JU83</accession>
<feature type="region of interest" description="Disordered" evidence="1">
    <location>
        <begin position="1"/>
        <end position="30"/>
    </location>
</feature>
<dbReference type="AlphaFoldDB" id="A0AA38JU83"/>
<feature type="region of interest" description="Disordered" evidence="1">
    <location>
        <begin position="99"/>
        <end position="162"/>
    </location>
</feature>
<reference evidence="2" key="1">
    <citation type="submission" date="2022-08" db="EMBL/GenBank/DDBJ databases">
        <authorList>
            <consortium name="DOE Joint Genome Institute"/>
            <person name="Min B."/>
            <person name="Sierra-Patev S."/>
            <person name="Naranjo-Ortiz M."/>
            <person name="Looney B."/>
            <person name="Konkel Z."/>
            <person name="Slot J.C."/>
            <person name="Sakamoto Y."/>
            <person name="Steenwyk J.L."/>
            <person name="Rokas A."/>
            <person name="Carro J."/>
            <person name="Camarero S."/>
            <person name="Ferreira P."/>
            <person name="Molpeceres G."/>
            <person name="Ruiz-duenas F.J."/>
            <person name="Serrano A."/>
            <person name="Henrissat B."/>
            <person name="Drula E."/>
            <person name="Hughes K.W."/>
            <person name="Mata J.L."/>
            <person name="Ishikawa N.K."/>
            <person name="Vargas-Isla R."/>
            <person name="Ushijima S."/>
            <person name="Smith C.A."/>
            <person name="Ahrendt S."/>
            <person name="Andreopoulos W."/>
            <person name="He G."/>
            <person name="LaButti K."/>
            <person name="Lipzen A."/>
            <person name="Ng V."/>
            <person name="Riley R."/>
            <person name="Sandor L."/>
            <person name="Barry K."/>
            <person name="Martinez A.T."/>
            <person name="Xiao Y."/>
            <person name="Gibbons J.G."/>
            <person name="Terashima K."/>
            <person name="Hibbett D.S."/>
            <person name="Grigoriev I.V."/>
        </authorList>
    </citation>
    <scope>NUCLEOTIDE SEQUENCE</scope>
    <source>
        <strain evidence="2">ET3784</strain>
    </source>
</reference>
<evidence type="ECO:0000256" key="1">
    <source>
        <dbReference type="SAM" id="MobiDB-lite"/>
    </source>
</evidence>
<dbReference type="Proteomes" id="UP001176059">
    <property type="component" value="Unassembled WGS sequence"/>
</dbReference>
<organism evidence="2 3">
    <name type="scientific">Lentinula guzmanii</name>
    <dbReference type="NCBI Taxonomy" id="2804957"/>
    <lineage>
        <taxon>Eukaryota</taxon>
        <taxon>Fungi</taxon>
        <taxon>Dikarya</taxon>
        <taxon>Basidiomycota</taxon>
        <taxon>Agaricomycotina</taxon>
        <taxon>Agaricomycetes</taxon>
        <taxon>Agaricomycetidae</taxon>
        <taxon>Agaricales</taxon>
        <taxon>Marasmiineae</taxon>
        <taxon>Omphalotaceae</taxon>
        <taxon>Lentinula</taxon>
    </lineage>
</organism>
<feature type="region of interest" description="Disordered" evidence="1">
    <location>
        <begin position="184"/>
        <end position="205"/>
    </location>
</feature>
<name>A0AA38JU83_9AGAR</name>
<evidence type="ECO:0000313" key="3">
    <source>
        <dbReference type="Proteomes" id="UP001176059"/>
    </source>
</evidence>
<feature type="compositionally biased region" description="Basic and acidic residues" evidence="1">
    <location>
        <begin position="134"/>
        <end position="149"/>
    </location>
</feature>
<comment type="caution">
    <text evidence="2">The sequence shown here is derived from an EMBL/GenBank/DDBJ whole genome shotgun (WGS) entry which is preliminary data.</text>
</comment>
<feature type="compositionally biased region" description="Polar residues" evidence="1">
    <location>
        <begin position="119"/>
        <end position="133"/>
    </location>
</feature>
<dbReference type="EMBL" id="JANVFO010000002">
    <property type="protein sequence ID" value="KAJ3737443.1"/>
    <property type="molecule type" value="Genomic_DNA"/>
</dbReference>